<reference evidence="3" key="1">
    <citation type="submission" date="2022-11" db="UniProtKB">
        <authorList>
            <consortium name="WormBaseParasite"/>
        </authorList>
    </citation>
    <scope>IDENTIFICATION</scope>
</reference>
<feature type="chain" id="PRO_5037206295" evidence="1">
    <location>
        <begin position="20"/>
        <end position="74"/>
    </location>
</feature>
<proteinExistence type="predicted"/>
<keyword evidence="1" id="KW-0732">Signal</keyword>
<organism evidence="2 3">
    <name type="scientific">Acrobeloides nanus</name>
    <dbReference type="NCBI Taxonomy" id="290746"/>
    <lineage>
        <taxon>Eukaryota</taxon>
        <taxon>Metazoa</taxon>
        <taxon>Ecdysozoa</taxon>
        <taxon>Nematoda</taxon>
        <taxon>Chromadorea</taxon>
        <taxon>Rhabditida</taxon>
        <taxon>Tylenchina</taxon>
        <taxon>Cephalobomorpha</taxon>
        <taxon>Cephaloboidea</taxon>
        <taxon>Cephalobidae</taxon>
        <taxon>Acrobeloides</taxon>
    </lineage>
</organism>
<evidence type="ECO:0000313" key="2">
    <source>
        <dbReference type="Proteomes" id="UP000887540"/>
    </source>
</evidence>
<evidence type="ECO:0000313" key="3">
    <source>
        <dbReference type="WBParaSite" id="ACRNAN_scaffold5246.g9786.t1"/>
    </source>
</evidence>
<dbReference type="WBParaSite" id="ACRNAN_scaffold5246.g9786.t1">
    <property type="protein sequence ID" value="ACRNAN_scaffold5246.g9786.t1"/>
    <property type="gene ID" value="ACRNAN_scaffold5246.g9786"/>
</dbReference>
<accession>A0A914E335</accession>
<sequence>MNRFVQTLLLNLLIVDLYGEKDPFEQISTRPPPTHTTKNYEDRLKNFHRLSSVQNPRLPKSELKRGYKEILWNW</sequence>
<dbReference type="AlphaFoldDB" id="A0A914E335"/>
<dbReference type="Proteomes" id="UP000887540">
    <property type="component" value="Unplaced"/>
</dbReference>
<name>A0A914E335_9BILA</name>
<evidence type="ECO:0000256" key="1">
    <source>
        <dbReference type="SAM" id="SignalP"/>
    </source>
</evidence>
<feature type="signal peptide" evidence="1">
    <location>
        <begin position="1"/>
        <end position="19"/>
    </location>
</feature>
<keyword evidence="2" id="KW-1185">Reference proteome</keyword>
<protein>
    <submittedName>
        <fullName evidence="3">Uncharacterized protein</fullName>
    </submittedName>
</protein>